<evidence type="ECO:0000313" key="1">
    <source>
        <dbReference type="EMBL" id="CAB4306906.1"/>
    </source>
</evidence>
<evidence type="ECO:0000313" key="2">
    <source>
        <dbReference type="Proteomes" id="UP000507245"/>
    </source>
</evidence>
<keyword evidence="2" id="KW-1185">Reference proteome</keyword>
<protein>
    <submittedName>
        <fullName evidence="1">Uncharacterized protein</fullName>
    </submittedName>
</protein>
<dbReference type="Proteomes" id="UP000507245">
    <property type="component" value="Unassembled WGS sequence"/>
</dbReference>
<dbReference type="AlphaFoldDB" id="A0A6J5WYK8"/>
<dbReference type="EMBL" id="CAEKKB010000004">
    <property type="protein sequence ID" value="CAB4306906.1"/>
    <property type="molecule type" value="Genomic_DNA"/>
</dbReference>
<accession>A0A6J5WYK8</accession>
<proteinExistence type="predicted"/>
<organism evidence="1 2">
    <name type="scientific">Prunus armeniaca</name>
    <name type="common">Apricot</name>
    <name type="synonym">Armeniaca vulgaris</name>
    <dbReference type="NCBI Taxonomy" id="36596"/>
    <lineage>
        <taxon>Eukaryota</taxon>
        <taxon>Viridiplantae</taxon>
        <taxon>Streptophyta</taxon>
        <taxon>Embryophyta</taxon>
        <taxon>Tracheophyta</taxon>
        <taxon>Spermatophyta</taxon>
        <taxon>Magnoliopsida</taxon>
        <taxon>eudicotyledons</taxon>
        <taxon>Gunneridae</taxon>
        <taxon>Pentapetalae</taxon>
        <taxon>rosids</taxon>
        <taxon>fabids</taxon>
        <taxon>Rosales</taxon>
        <taxon>Rosaceae</taxon>
        <taxon>Amygdaloideae</taxon>
        <taxon>Amygdaleae</taxon>
        <taxon>Prunus</taxon>
    </lineage>
</organism>
<reference evidence="2" key="1">
    <citation type="journal article" date="2020" name="Genome Biol.">
        <title>Gamete binning: chromosome-level and haplotype-resolved genome assembly enabled by high-throughput single-cell sequencing of gamete genomes.</title>
        <authorList>
            <person name="Campoy J.A."/>
            <person name="Sun H."/>
            <person name="Goel M."/>
            <person name="Jiao W.-B."/>
            <person name="Folz-Donahue K."/>
            <person name="Wang N."/>
            <person name="Rubio M."/>
            <person name="Liu C."/>
            <person name="Kukat C."/>
            <person name="Ruiz D."/>
            <person name="Huettel B."/>
            <person name="Schneeberger K."/>
        </authorList>
    </citation>
    <scope>NUCLEOTIDE SEQUENCE [LARGE SCALE GENOMIC DNA]</scope>
    <source>
        <strain evidence="2">cv. Rojo Pasion</strain>
    </source>
</reference>
<gene>
    <name evidence="1" type="ORF">ORAREDHAP_LOCUS25221</name>
</gene>
<name>A0A6J5WYK8_PRUAR</name>
<sequence>MASETWQHRVLPTDISGGRCCPASQCCFRVLACPIGELVIGWHVVQGKTRGRCRESLLFSRIGLSYWRARDWVARGTGEDSWARTRGGSLEVGNGSCVRRTGLNRCDPHGTATCAQLILSIPKEAVDKIHKWVPNSS</sequence>